<keyword evidence="1" id="KW-0175">Coiled coil</keyword>
<proteinExistence type="predicted"/>
<dbReference type="OrthoDB" id="6247081at2759"/>
<dbReference type="Proteomes" id="UP000308267">
    <property type="component" value="Unassembled WGS sequence"/>
</dbReference>
<protein>
    <submittedName>
        <fullName evidence="2">Uncharacterized protein</fullName>
    </submittedName>
</protein>
<dbReference type="EMBL" id="SJOL01005555">
    <property type="protein sequence ID" value="TGZ70162.1"/>
    <property type="molecule type" value="Genomic_DNA"/>
</dbReference>
<dbReference type="AlphaFoldDB" id="A0A4S2M1S3"/>
<sequence>MFFRHSAMNQEDLKESHLRTALLYRVVSCLETALFDIREADNSLTSLLSVMIKTRDKPLNTETDSLLCRKTVDKMLTMYMQDAQRSSSPTYNNGLLRSLYDSYCGLQLIDCLKLLIEERCEQFSMRISCNYAVLRSHPAAEPDRPQSIFNLMEQMTHKHVYHVLKATRQAKTKYHLTTLARRANELQAQLEHRLDKISNFDRCSLNDYLRKRVVKIELKTLEQLFVKLQQEVSDRKAKFSELEKMEHDVFSFRSELSRCEQLIERLRVQNRTLSLNLPFTQQQAVKTKSEVLQNLTLTHQSLRNLVSSDPMQRLLPLLKRSESLTDWKLQSHGYSINSLPHNTLCQNPFYNKCCVILGFPDQYQHPDAVLQRIASLALTNWVTSEEAERLRDALVVLEEESRTIAMIQRRDVYMQSKARQRAKPYIDRINSAVEEIRSRLSNTQRFVADWKDLALSRMKFSVPD</sequence>
<name>A0A4S2M1S3_OPIFE</name>
<reference evidence="2 3" key="1">
    <citation type="journal article" date="2019" name="BMC Genomics">
        <title>New insights from Opisthorchis felineus genome: update on genomics of the epidemiologically important liver flukes.</title>
        <authorList>
            <person name="Ershov N.I."/>
            <person name="Mordvinov V.A."/>
            <person name="Prokhortchouk E.B."/>
            <person name="Pakharukova M.Y."/>
            <person name="Gunbin K.V."/>
            <person name="Ustyantsev K."/>
            <person name="Genaev M.A."/>
            <person name="Blinov A.G."/>
            <person name="Mazur A."/>
            <person name="Boulygina E."/>
            <person name="Tsygankova S."/>
            <person name="Khrameeva E."/>
            <person name="Chekanov N."/>
            <person name="Fan G."/>
            <person name="Xiao A."/>
            <person name="Zhang H."/>
            <person name="Xu X."/>
            <person name="Yang H."/>
            <person name="Solovyev V."/>
            <person name="Lee S.M."/>
            <person name="Liu X."/>
            <person name="Afonnikov D.A."/>
            <person name="Skryabin K.G."/>
        </authorList>
    </citation>
    <scope>NUCLEOTIDE SEQUENCE [LARGE SCALE GENOMIC DNA]</scope>
    <source>
        <strain evidence="2">AK-0245</strain>
        <tissue evidence="2">Whole organism</tissue>
    </source>
</reference>
<keyword evidence="3" id="KW-1185">Reference proteome</keyword>
<evidence type="ECO:0000313" key="2">
    <source>
        <dbReference type="EMBL" id="TGZ70162.1"/>
    </source>
</evidence>
<organism evidence="2 3">
    <name type="scientific">Opisthorchis felineus</name>
    <dbReference type="NCBI Taxonomy" id="147828"/>
    <lineage>
        <taxon>Eukaryota</taxon>
        <taxon>Metazoa</taxon>
        <taxon>Spiralia</taxon>
        <taxon>Lophotrochozoa</taxon>
        <taxon>Platyhelminthes</taxon>
        <taxon>Trematoda</taxon>
        <taxon>Digenea</taxon>
        <taxon>Opisthorchiida</taxon>
        <taxon>Opisthorchiata</taxon>
        <taxon>Opisthorchiidae</taxon>
        <taxon>Opisthorchis</taxon>
    </lineage>
</organism>
<accession>A0A4S2M1S3</accession>
<comment type="caution">
    <text evidence="2">The sequence shown here is derived from an EMBL/GenBank/DDBJ whole genome shotgun (WGS) entry which is preliminary data.</text>
</comment>
<evidence type="ECO:0000256" key="1">
    <source>
        <dbReference type="SAM" id="Coils"/>
    </source>
</evidence>
<feature type="coiled-coil region" evidence="1">
    <location>
        <begin position="211"/>
        <end position="276"/>
    </location>
</feature>
<evidence type="ECO:0000313" key="3">
    <source>
        <dbReference type="Proteomes" id="UP000308267"/>
    </source>
</evidence>
<gene>
    <name evidence="2" type="ORF">CRM22_003338</name>
</gene>